<keyword evidence="1" id="KW-0812">Transmembrane</keyword>
<name>X1SWN2_9ZZZZ</name>
<proteinExistence type="predicted"/>
<comment type="caution">
    <text evidence="2">The sequence shown here is derived from an EMBL/GenBank/DDBJ whole genome shotgun (WGS) entry which is preliminary data.</text>
</comment>
<protein>
    <submittedName>
        <fullName evidence="2">Uncharacterized protein</fullName>
    </submittedName>
</protein>
<sequence>MRIFGGVFMGIIFLTVGIILLLNSFFNFNISVFKLPPKISKLLRQY</sequence>
<evidence type="ECO:0000313" key="2">
    <source>
        <dbReference type="EMBL" id="GAI83531.1"/>
    </source>
</evidence>
<gene>
    <name evidence="2" type="ORF">S12H4_21467</name>
</gene>
<keyword evidence="1" id="KW-0472">Membrane</keyword>
<evidence type="ECO:0000256" key="1">
    <source>
        <dbReference type="SAM" id="Phobius"/>
    </source>
</evidence>
<reference evidence="2" key="1">
    <citation type="journal article" date="2014" name="Front. Microbiol.">
        <title>High frequency of phylogenetically diverse reductive dehalogenase-homologous genes in deep subseafloor sedimentary metagenomes.</title>
        <authorList>
            <person name="Kawai M."/>
            <person name="Futagami T."/>
            <person name="Toyoda A."/>
            <person name="Takaki Y."/>
            <person name="Nishi S."/>
            <person name="Hori S."/>
            <person name="Arai W."/>
            <person name="Tsubouchi T."/>
            <person name="Morono Y."/>
            <person name="Uchiyama I."/>
            <person name="Ito T."/>
            <person name="Fujiyama A."/>
            <person name="Inagaki F."/>
            <person name="Takami H."/>
        </authorList>
    </citation>
    <scope>NUCLEOTIDE SEQUENCE</scope>
    <source>
        <strain evidence="2">Expedition CK06-06</strain>
    </source>
</reference>
<dbReference type="EMBL" id="BARW01011046">
    <property type="protein sequence ID" value="GAI83531.1"/>
    <property type="molecule type" value="Genomic_DNA"/>
</dbReference>
<dbReference type="AlphaFoldDB" id="X1SWN2"/>
<organism evidence="2">
    <name type="scientific">marine sediment metagenome</name>
    <dbReference type="NCBI Taxonomy" id="412755"/>
    <lineage>
        <taxon>unclassified sequences</taxon>
        <taxon>metagenomes</taxon>
        <taxon>ecological metagenomes</taxon>
    </lineage>
</organism>
<feature type="transmembrane region" description="Helical" evidence="1">
    <location>
        <begin position="6"/>
        <end position="28"/>
    </location>
</feature>
<keyword evidence="1" id="KW-1133">Transmembrane helix</keyword>
<accession>X1SWN2</accession>